<keyword evidence="2" id="KW-1185">Reference proteome</keyword>
<accession>A0A506TXG4</accession>
<gene>
    <name evidence="1" type="ORF">FJU08_22565</name>
</gene>
<comment type="caution">
    <text evidence="1">The sequence shown here is derived from an EMBL/GenBank/DDBJ whole genome shotgun (WGS) entry which is preliminary data.</text>
</comment>
<dbReference type="RefSeq" id="WP_141151289.1">
    <property type="nucleotide sequence ID" value="NZ_VHLG01000042.1"/>
</dbReference>
<reference evidence="1 2" key="1">
    <citation type="submission" date="2019-06" db="EMBL/GenBank/DDBJ databases">
        <authorList>
            <person name="Li M."/>
        </authorList>
    </citation>
    <scope>NUCLEOTIDE SEQUENCE [LARGE SCALE GENOMIC DNA]</scope>
    <source>
        <strain evidence="1 2">BGMRC2036</strain>
    </source>
</reference>
<proteinExistence type="predicted"/>
<dbReference type="Proteomes" id="UP000318801">
    <property type="component" value="Unassembled WGS sequence"/>
</dbReference>
<dbReference type="OrthoDB" id="9816539at2"/>
<dbReference type="AlphaFoldDB" id="A0A506TXG4"/>
<organism evidence="1 2">
    <name type="scientific">Martelella alba</name>
    <dbReference type="NCBI Taxonomy" id="2590451"/>
    <lineage>
        <taxon>Bacteria</taxon>
        <taxon>Pseudomonadati</taxon>
        <taxon>Pseudomonadota</taxon>
        <taxon>Alphaproteobacteria</taxon>
        <taxon>Hyphomicrobiales</taxon>
        <taxon>Aurantimonadaceae</taxon>
        <taxon>Martelella</taxon>
    </lineage>
</organism>
<protein>
    <submittedName>
        <fullName evidence="1">Uncharacterized protein</fullName>
    </submittedName>
</protein>
<evidence type="ECO:0000313" key="1">
    <source>
        <dbReference type="EMBL" id="TPW26200.1"/>
    </source>
</evidence>
<sequence length="67" mass="7512">MADFIDDIAAANTPDRPLSDVLSDDVEAAIEQMAARAPIVEGTFSRGQVNKRFRAGDHRKLMHQQMW</sequence>
<dbReference type="EMBL" id="VHLG01000042">
    <property type="protein sequence ID" value="TPW26200.1"/>
    <property type="molecule type" value="Genomic_DNA"/>
</dbReference>
<evidence type="ECO:0000313" key="2">
    <source>
        <dbReference type="Proteomes" id="UP000318801"/>
    </source>
</evidence>
<name>A0A506TXG4_9HYPH</name>